<comment type="caution">
    <text evidence="2">The sequence shown here is derived from an EMBL/GenBank/DDBJ whole genome shotgun (WGS) entry which is preliminary data.</text>
</comment>
<feature type="region of interest" description="Disordered" evidence="1">
    <location>
        <begin position="1"/>
        <end position="23"/>
    </location>
</feature>
<evidence type="ECO:0000313" key="2">
    <source>
        <dbReference type="EMBL" id="KKN95718.1"/>
    </source>
</evidence>
<protein>
    <submittedName>
        <fullName evidence="2">Uncharacterized protein</fullName>
    </submittedName>
</protein>
<sequence length="235" mass="26977">MAKKKRKHSAVRGQVTHSKGQKKLELKKYDAAVGVEARGFALGIQTRDERKMRMHKDNIDGLKAQGFKEIERMDRQIDVDPRTSSTESYTEDEVKGAMRAGIEEYRLRYRDLSDPYLEQASSGTHAPERVQRDATEMLKKVQKSMKLNKLTADQLSEKEGLDQIIPLSDEPILLAEINKFTPEDSGRSRALSEDVRAYYDFMIIKLDQTKETRPINAWSLASSYLIYRASLYGRK</sequence>
<organism evidence="2">
    <name type="scientific">marine sediment metagenome</name>
    <dbReference type="NCBI Taxonomy" id="412755"/>
    <lineage>
        <taxon>unclassified sequences</taxon>
        <taxon>metagenomes</taxon>
        <taxon>ecological metagenomes</taxon>
    </lineage>
</organism>
<accession>A0A0F9XTT9</accession>
<dbReference type="EMBL" id="LAZR01000069">
    <property type="protein sequence ID" value="KKN95718.1"/>
    <property type="molecule type" value="Genomic_DNA"/>
</dbReference>
<name>A0A0F9XTT9_9ZZZZ</name>
<dbReference type="AlphaFoldDB" id="A0A0F9XTT9"/>
<evidence type="ECO:0000256" key="1">
    <source>
        <dbReference type="SAM" id="MobiDB-lite"/>
    </source>
</evidence>
<feature type="compositionally biased region" description="Basic residues" evidence="1">
    <location>
        <begin position="1"/>
        <end position="10"/>
    </location>
</feature>
<proteinExistence type="predicted"/>
<gene>
    <name evidence="2" type="ORF">LCGC14_0175870</name>
</gene>
<reference evidence="2" key="1">
    <citation type="journal article" date="2015" name="Nature">
        <title>Complex archaea that bridge the gap between prokaryotes and eukaryotes.</title>
        <authorList>
            <person name="Spang A."/>
            <person name="Saw J.H."/>
            <person name="Jorgensen S.L."/>
            <person name="Zaremba-Niedzwiedzka K."/>
            <person name="Martijn J."/>
            <person name="Lind A.E."/>
            <person name="van Eijk R."/>
            <person name="Schleper C."/>
            <person name="Guy L."/>
            <person name="Ettema T.J."/>
        </authorList>
    </citation>
    <scope>NUCLEOTIDE SEQUENCE</scope>
</reference>